<sequence>MAGLGSAIGFPLALALLVSLLLLRKEKHKHSPPKLMYKLPDNHTEFSFRPPPPLRTQSAMSLGSYHSDRPHSRRDSSGTTATANSKPIHLQSFPERYEQLKKAKVSEFAVERHELDGTLPTYGSRHELAEKHHS</sequence>
<dbReference type="InParanoid" id="A0A1V8TD67"/>
<feature type="region of interest" description="Disordered" evidence="1">
    <location>
        <begin position="29"/>
        <end position="93"/>
    </location>
</feature>
<protein>
    <submittedName>
        <fullName evidence="3">Uncharacterized protein</fullName>
    </submittedName>
</protein>
<keyword evidence="2" id="KW-0472">Membrane</keyword>
<evidence type="ECO:0000256" key="1">
    <source>
        <dbReference type="SAM" id="MobiDB-lite"/>
    </source>
</evidence>
<keyword evidence="4" id="KW-1185">Reference proteome</keyword>
<feature type="transmembrane region" description="Helical" evidence="2">
    <location>
        <begin position="6"/>
        <end position="23"/>
    </location>
</feature>
<dbReference type="EMBL" id="NAJO01000010">
    <property type="protein sequence ID" value="OQO09326.1"/>
    <property type="molecule type" value="Genomic_DNA"/>
</dbReference>
<reference evidence="4" key="1">
    <citation type="submission" date="2017-03" db="EMBL/GenBank/DDBJ databases">
        <title>Genomes of endolithic fungi from Antarctica.</title>
        <authorList>
            <person name="Coleine C."/>
            <person name="Masonjones S."/>
            <person name="Stajich J.E."/>
        </authorList>
    </citation>
    <scope>NUCLEOTIDE SEQUENCE [LARGE SCALE GENOMIC DNA]</scope>
    <source>
        <strain evidence="4">CCFEE 5527</strain>
    </source>
</reference>
<name>A0A1V8TD67_9PEZI</name>
<proteinExistence type="predicted"/>
<gene>
    <name evidence="3" type="ORF">B0A48_04724</name>
</gene>
<comment type="caution">
    <text evidence="3">The sequence shown here is derived from an EMBL/GenBank/DDBJ whole genome shotgun (WGS) entry which is preliminary data.</text>
</comment>
<evidence type="ECO:0000256" key="2">
    <source>
        <dbReference type="SAM" id="Phobius"/>
    </source>
</evidence>
<dbReference type="OrthoDB" id="5215637at2759"/>
<organism evidence="3 4">
    <name type="scientific">Cryoendolithus antarcticus</name>
    <dbReference type="NCBI Taxonomy" id="1507870"/>
    <lineage>
        <taxon>Eukaryota</taxon>
        <taxon>Fungi</taxon>
        <taxon>Dikarya</taxon>
        <taxon>Ascomycota</taxon>
        <taxon>Pezizomycotina</taxon>
        <taxon>Dothideomycetes</taxon>
        <taxon>Dothideomycetidae</taxon>
        <taxon>Cladosporiales</taxon>
        <taxon>Cladosporiaceae</taxon>
        <taxon>Cryoendolithus</taxon>
    </lineage>
</organism>
<accession>A0A1V8TD67</accession>
<keyword evidence="2" id="KW-0812">Transmembrane</keyword>
<dbReference type="Proteomes" id="UP000192596">
    <property type="component" value="Unassembled WGS sequence"/>
</dbReference>
<evidence type="ECO:0000313" key="3">
    <source>
        <dbReference type="EMBL" id="OQO09326.1"/>
    </source>
</evidence>
<evidence type="ECO:0000313" key="4">
    <source>
        <dbReference type="Proteomes" id="UP000192596"/>
    </source>
</evidence>
<feature type="compositionally biased region" description="Basic and acidic residues" evidence="1">
    <location>
        <begin position="66"/>
        <end position="76"/>
    </location>
</feature>
<keyword evidence="2" id="KW-1133">Transmembrane helix</keyword>
<dbReference type="AlphaFoldDB" id="A0A1V8TD67"/>